<dbReference type="InterPro" id="IPR036390">
    <property type="entry name" value="WH_DNA-bd_sf"/>
</dbReference>
<keyword evidence="4" id="KW-0010">Activator</keyword>
<gene>
    <name evidence="7" type="ORF">C7R54_16255</name>
</gene>
<comment type="similarity">
    <text evidence="1">Belongs to the LysR transcriptional regulatory family.</text>
</comment>
<dbReference type="InterPro" id="IPR000847">
    <property type="entry name" value="LysR_HTH_N"/>
</dbReference>
<evidence type="ECO:0000256" key="2">
    <source>
        <dbReference type="ARBA" id="ARBA00023015"/>
    </source>
</evidence>
<evidence type="ECO:0000313" key="8">
    <source>
        <dbReference type="Proteomes" id="UP000290849"/>
    </source>
</evidence>
<dbReference type="OrthoDB" id="8587114at2"/>
<comment type="caution">
    <text evidence="7">The sequence shown here is derived from an EMBL/GenBank/DDBJ whole genome shotgun (WGS) entry which is preliminary data.</text>
</comment>
<dbReference type="AlphaFoldDB" id="A0A4Q1HKF3"/>
<evidence type="ECO:0000256" key="3">
    <source>
        <dbReference type="ARBA" id="ARBA00023125"/>
    </source>
</evidence>
<evidence type="ECO:0000256" key="4">
    <source>
        <dbReference type="ARBA" id="ARBA00023159"/>
    </source>
</evidence>
<evidence type="ECO:0000259" key="6">
    <source>
        <dbReference type="PROSITE" id="PS50931"/>
    </source>
</evidence>
<dbReference type="CDD" id="cd05466">
    <property type="entry name" value="PBP2_LTTR_substrate"/>
    <property type="match status" value="1"/>
</dbReference>
<organism evidence="7 8">
    <name type="scientific">Achromobacter aloeverae</name>
    <dbReference type="NCBI Taxonomy" id="1750518"/>
    <lineage>
        <taxon>Bacteria</taxon>
        <taxon>Pseudomonadati</taxon>
        <taxon>Pseudomonadota</taxon>
        <taxon>Betaproteobacteria</taxon>
        <taxon>Burkholderiales</taxon>
        <taxon>Alcaligenaceae</taxon>
        <taxon>Achromobacter</taxon>
    </lineage>
</organism>
<dbReference type="InterPro" id="IPR005119">
    <property type="entry name" value="LysR_subst-bd"/>
</dbReference>
<dbReference type="Proteomes" id="UP000290849">
    <property type="component" value="Unassembled WGS sequence"/>
</dbReference>
<keyword evidence="3" id="KW-0238">DNA-binding</keyword>
<dbReference type="FunFam" id="1.10.10.10:FF:000001">
    <property type="entry name" value="LysR family transcriptional regulator"/>
    <property type="match status" value="1"/>
</dbReference>
<keyword evidence="5" id="KW-0804">Transcription</keyword>
<dbReference type="GO" id="GO:2000142">
    <property type="term" value="P:regulation of DNA-templated transcription initiation"/>
    <property type="evidence" value="ECO:0007669"/>
    <property type="project" value="TreeGrafter"/>
</dbReference>
<keyword evidence="2" id="KW-0805">Transcription regulation</keyword>
<evidence type="ECO:0000313" key="7">
    <source>
        <dbReference type="EMBL" id="RXN88116.1"/>
    </source>
</evidence>
<name>A0A4Q1HKF3_9BURK</name>
<dbReference type="GO" id="GO:0003677">
    <property type="term" value="F:DNA binding"/>
    <property type="evidence" value="ECO:0007669"/>
    <property type="project" value="UniProtKB-KW"/>
</dbReference>
<dbReference type="Gene3D" id="1.10.10.10">
    <property type="entry name" value="Winged helix-like DNA-binding domain superfamily/Winged helix DNA-binding domain"/>
    <property type="match status" value="1"/>
</dbReference>
<dbReference type="Pfam" id="PF03466">
    <property type="entry name" value="LysR_substrate"/>
    <property type="match status" value="1"/>
</dbReference>
<dbReference type="Gene3D" id="3.40.190.290">
    <property type="match status" value="1"/>
</dbReference>
<evidence type="ECO:0000256" key="5">
    <source>
        <dbReference type="ARBA" id="ARBA00023163"/>
    </source>
</evidence>
<dbReference type="PANTHER" id="PTHR30293:SF0">
    <property type="entry name" value="NITROGEN ASSIMILATION REGULATORY PROTEIN NAC"/>
    <property type="match status" value="1"/>
</dbReference>
<dbReference type="PANTHER" id="PTHR30293">
    <property type="entry name" value="TRANSCRIPTIONAL REGULATORY PROTEIN NAC-RELATED"/>
    <property type="match status" value="1"/>
</dbReference>
<dbReference type="PRINTS" id="PR00039">
    <property type="entry name" value="HTHLYSR"/>
</dbReference>
<dbReference type="InterPro" id="IPR036388">
    <property type="entry name" value="WH-like_DNA-bd_sf"/>
</dbReference>
<reference evidence="7 8" key="1">
    <citation type="journal article" date="2017" name="Int. J. Syst. Evol. Microbiol.">
        <title>Achromobacter aloeverae sp. nov., isolated from the root of Aloe vera (L.) Burm.f.</title>
        <authorList>
            <person name="Kuncharoen N."/>
            <person name="Muramatsu Y."/>
            <person name="Shibata C."/>
            <person name="Kamakura Y."/>
            <person name="Nakagawa Y."/>
            <person name="Tanasupawat S."/>
        </authorList>
    </citation>
    <scope>NUCLEOTIDE SEQUENCE [LARGE SCALE GENOMIC DNA]</scope>
    <source>
        <strain evidence="7 8">AVA-1</strain>
    </source>
</reference>
<dbReference type="PROSITE" id="PS50931">
    <property type="entry name" value="HTH_LYSR"/>
    <property type="match status" value="1"/>
</dbReference>
<protein>
    <submittedName>
        <fullName evidence="7">LysR family transcriptional regulator</fullName>
    </submittedName>
</protein>
<dbReference type="Pfam" id="PF00126">
    <property type="entry name" value="HTH_1"/>
    <property type="match status" value="1"/>
</dbReference>
<sequence length="320" mass="35608">MELRQIQYFICLYEEGTVTRAARRLNIVQPALSMQIARLEDEIGRKLFERSQQGMRPTAAARQMYRTFLPIMRDFTHARDQLLRTDGELKGHVNVGMIASIAQGVLSDAIEEFAAQHAKVTITVTDGYSATLGDLVAGGQLDAAFINKPRRPLSLAVEHIVDEDLVLVTGSAHAHSLGQTVPLREAAMLNLALPTRQHGLRGILESFAQAEDIDLSPTYEMDSIVSIIKLVERTAYATLLPRVAVRNRVQRGRLRLHEVSAPHLFRQVVCVTHPRRALSAEAASFLEVLTRHVRGLSAPLRQPDTMRGDFPLSNQVAQTR</sequence>
<evidence type="ECO:0000256" key="1">
    <source>
        <dbReference type="ARBA" id="ARBA00009437"/>
    </source>
</evidence>
<dbReference type="RefSeq" id="WP_129151479.1">
    <property type="nucleotide sequence ID" value="NZ_JBHSDO010000011.1"/>
</dbReference>
<proteinExistence type="inferred from homology"/>
<dbReference type="EMBL" id="PYAL01000004">
    <property type="protein sequence ID" value="RXN88116.1"/>
    <property type="molecule type" value="Genomic_DNA"/>
</dbReference>
<dbReference type="GO" id="GO:0003700">
    <property type="term" value="F:DNA-binding transcription factor activity"/>
    <property type="evidence" value="ECO:0007669"/>
    <property type="project" value="InterPro"/>
</dbReference>
<keyword evidence="8" id="KW-1185">Reference proteome</keyword>
<accession>A0A4Q1HKF3</accession>
<dbReference type="SUPFAM" id="SSF46785">
    <property type="entry name" value="Winged helix' DNA-binding domain"/>
    <property type="match status" value="1"/>
</dbReference>
<dbReference type="SUPFAM" id="SSF53850">
    <property type="entry name" value="Periplasmic binding protein-like II"/>
    <property type="match status" value="1"/>
</dbReference>
<feature type="domain" description="HTH lysR-type" evidence="6">
    <location>
        <begin position="1"/>
        <end position="58"/>
    </location>
</feature>